<sequence length="469" mass="51832">MPGFESLAQSIEREIRHGAYKAGEKLPSIRELARLRKCAKNTVVVAFELLVARGLVEPVRGSGFYVKERPIRVELDTSNHSLGRARDTAWLIREQLKSDPSSIPAADGFPPADWLAGARLDKVHHKVARSGLGTLFNYGNRFGYLPLRQQLVRKLGRLEIAADLQQIVLTHGANQAMDLVMRYFVPPGATVLVDDPGYYFLFGKLKVHGATIVGIPRTATGPDLDALEQAIIRTRPRIFFTQSVGHNPTGSDLSPDTAAKLVKLAEKYNLLLVEMDPLADLKPSHKLRLSTIDQLQRTIYIGTFSKSLSAALRVGFIACSADLASELADLKSIIHVSTSEYSERTVDAILRERSYDKHLLNLQLKLREATASAYHFLEELDATFFCRPPESLYMWASFAGIPDSTHLAQWLGQHNVTVAPGKIFCPHTNTPCATMRLNTGVVASEKLQTILRTAIPQYRALVAAQTGSN</sequence>
<feature type="domain" description="HTH gntR-type" evidence="6">
    <location>
        <begin position="1"/>
        <end position="69"/>
    </location>
</feature>
<keyword evidence="3" id="KW-0805">Transcription regulation</keyword>
<dbReference type="Pfam" id="PF00392">
    <property type="entry name" value="GntR"/>
    <property type="match status" value="1"/>
</dbReference>
<dbReference type="SUPFAM" id="SSF53383">
    <property type="entry name" value="PLP-dependent transferases"/>
    <property type="match status" value="1"/>
</dbReference>
<keyword evidence="2" id="KW-0663">Pyridoxal phosphate</keyword>
<dbReference type="Proteomes" id="UP000634919">
    <property type="component" value="Unassembled WGS sequence"/>
</dbReference>
<dbReference type="Gene3D" id="3.90.1150.10">
    <property type="entry name" value="Aspartate Aminotransferase, domain 1"/>
    <property type="match status" value="1"/>
</dbReference>
<dbReference type="SMART" id="SM00345">
    <property type="entry name" value="HTH_GNTR"/>
    <property type="match status" value="1"/>
</dbReference>
<evidence type="ECO:0000259" key="6">
    <source>
        <dbReference type="PROSITE" id="PS50949"/>
    </source>
</evidence>
<dbReference type="InterPro" id="IPR051446">
    <property type="entry name" value="HTH_trans_reg/aminotransferase"/>
</dbReference>
<comment type="caution">
    <text evidence="7">The sequence shown here is derived from an EMBL/GenBank/DDBJ whole genome shotgun (WGS) entry which is preliminary data.</text>
</comment>
<dbReference type="InterPro" id="IPR036388">
    <property type="entry name" value="WH-like_DNA-bd_sf"/>
</dbReference>
<dbReference type="InterPro" id="IPR000524">
    <property type="entry name" value="Tscrpt_reg_HTH_GntR"/>
</dbReference>
<evidence type="ECO:0000313" key="8">
    <source>
        <dbReference type="Proteomes" id="UP000634919"/>
    </source>
</evidence>
<comment type="similarity">
    <text evidence="1">In the C-terminal section; belongs to the class-I pyridoxal-phosphate-dependent aminotransferase family.</text>
</comment>
<dbReference type="PANTHER" id="PTHR46577:SF2">
    <property type="entry name" value="TRANSCRIPTIONAL REGULATORY PROTEIN"/>
    <property type="match status" value="1"/>
</dbReference>
<protein>
    <submittedName>
        <fullName evidence="7">PLP-dependent aminotransferase family protein</fullName>
    </submittedName>
</protein>
<evidence type="ECO:0000256" key="2">
    <source>
        <dbReference type="ARBA" id="ARBA00022898"/>
    </source>
</evidence>
<dbReference type="EMBL" id="JACSQK010000008">
    <property type="protein sequence ID" value="MBD7961916.1"/>
    <property type="molecule type" value="Genomic_DNA"/>
</dbReference>
<dbReference type="SUPFAM" id="SSF46785">
    <property type="entry name" value="Winged helix' DNA-binding domain"/>
    <property type="match status" value="1"/>
</dbReference>
<dbReference type="CDD" id="cd00609">
    <property type="entry name" value="AAT_like"/>
    <property type="match status" value="1"/>
</dbReference>
<gene>
    <name evidence="7" type="ORF">H9646_15690</name>
</gene>
<reference evidence="7 8" key="1">
    <citation type="submission" date="2020-08" db="EMBL/GenBank/DDBJ databases">
        <title>A Genomic Blueprint of the Chicken Gut Microbiome.</title>
        <authorList>
            <person name="Gilroy R."/>
            <person name="Ravi A."/>
            <person name="Getino M."/>
            <person name="Pursley I."/>
            <person name="Horton D.L."/>
            <person name="Alikhan N.-F."/>
            <person name="Baker D."/>
            <person name="Gharbi K."/>
            <person name="Hall N."/>
            <person name="Watson M."/>
            <person name="Adriaenssens E.M."/>
            <person name="Foster-Nyarko E."/>
            <person name="Jarju S."/>
            <person name="Secka A."/>
            <person name="Antonio M."/>
            <person name="Oren A."/>
            <person name="Chaudhuri R."/>
            <person name="La Ragione R.M."/>
            <person name="Hildebrand F."/>
            <person name="Pallen M.J."/>
        </authorList>
    </citation>
    <scope>NUCLEOTIDE SEQUENCE [LARGE SCALE GENOMIC DNA]</scope>
    <source>
        <strain evidence="7 8">Sa2CVA6</strain>
    </source>
</reference>
<proteinExistence type="inferred from homology"/>
<dbReference type="InterPro" id="IPR015422">
    <property type="entry name" value="PyrdxlP-dep_Trfase_small"/>
</dbReference>
<dbReference type="Gene3D" id="3.40.640.10">
    <property type="entry name" value="Type I PLP-dependent aspartate aminotransferase-like (Major domain)"/>
    <property type="match status" value="1"/>
</dbReference>
<keyword evidence="4" id="KW-0238">DNA-binding</keyword>
<keyword evidence="5" id="KW-0804">Transcription</keyword>
<evidence type="ECO:0000256" key="1">
    <source>
        <dbReference type="ARBA" id="ARBA00005384"/>
    </source>
</evidence>
<dbReference type="PROSITE" id="PS50949">
    <property type="entry name" value="HTH_GNTR"/>
    <property type="match status" value="1"/>
</dbReference>
<dbReference type="InterPro" id="IPR015421">
    <property type="entry name" value="PyrdxlP-dep_Trfase_major"/>
</dbReference>
<dbReference type="Gene3D" id="1.10.10.10">
    <property type="entry name" value="Winged helix-like DNA-binding domain superfamily/Winged helix DNA-binding domain"/>
    <property type="match status" value="1"/>
</dbReference>
<dbReference type="InterPro" id="IPR036390">
    <property type="entry name" value="WH_DNA-bd_sf"/>
</dbReference>
<keyword evidence="8" id="KW-1185">Reference proteome</keyword>
<dbReference type="CDD" id="cd07377">
    <property type="entry name" value="WHTH_GntR"/>
    <property type="match status" value="1"/>
</dbReference>
<keyword evidence="7" id="KW-0032">Aminotransferase</keyword>
<dbReference type="InterPro" id="IPR004839">
    <property type="entry name" value="Aminotransferase_I/II_large"/>
</dbReference>
<evidence type="ECO:0000256" key="5">
    <source>
        <dbReference type="ARBA" id="ARBA00023163"/>
    </source>
</evidence>
<dbReference type="PANTHER" id="PTHR46577">
    <property type="entry name" value="HTH-TYPE TRANSCRIPTIONAL REGULATORY PROTEIN GABR"/>
    <property type="match status" value="1"/>
</dbReference>
<evidence type="ECO:0000256" key="4">
    <source>
        <dbReference type="ARBA" id="ARBA00023125"/>
    </source>
</evidence>
<accession>A0ABR8SEK0</accession>
<evidence type="ECO:0000256" key="3">
    <source>
        <dbReference type="ARBA" id="ARBA00023015"/>
    </source>
</evidence>
<dbReference type="InterPro" id="IPR015424">
    <property type="entry name" value="PyrdxlP-dep_Trfase"/>
</dbReference>
<dbReference type="Pfam" id="PF00155">
    <property type="entry name" value="Aminotran_1_2"/>
    <property type="match status" value="1"/>
</dbReference>
<dbReference type="GO" id="GO:0008483">
    <property type="term" value="F:transaminase activity"/>
    <property type="evidence" value="ECO:0007669"/>
    <property type="project" value="UniProtKB-KW"/>
</dbReference>
<name>A0ABR8SEK0_9BURK</name>
<organism evidence="7 8">
    <name type="scientific">Comamonas avium</name>
    <dbReference type="NCBI Taxonomy" id="2762231"/>
    <lineage>
        <taxon>Bacteria</taxon>
        <taxon>Pseudomonadati</taxon>
        <taxon>Pseudomonadota</taxon>
        <taxon>Betaproteobacteria</taxon>
        <taxon>Burkholderiales</taxon>
        <taxon>Comamonadaceae</taxon>
        <taxon>Comamonas</taxon>
    </lineage>
</organism>
<keyword evidence="7" id="KW-0808">Transferase</keyword>
<evidence type="ECO:0000313" key="7">
    <source>
        <dbReference type="EMBL" id="MBD7961916.1"/>
    </source>
</evidence>